<dbReference type="RefSeq" id="WP_071960983.1">
    <property type="nucleotide sequence ID" value="NZ_CP018025.1"/>
</dbReference>
<gene>
    <name evidence="1" type="ORF">BM524_20935</name>
</gene>
<dbReference type="Proteomes" id="UP000182101">
    <property type="component" value="Plasmid pAMCP48-600"/>
</dbReference>
<name>A0AAC9JE31_9ALTE</name>
<organism evidence="1 2">
    <name type="scientific">Alteromonas mediterranea</name>
    <dbReference type="NCBI Taxonomy" id="314275"/>
    <lineage>
        <taxon>Bacteria</taxon>
        <taxon>Pseudomonadati</taxon>
        <taxon>Pseudomonadota</taxon>
        <taxon>Gammaproteobacteria</taxon>
        <taxon>Alteromonadales</taxon>
        <taxon>Alteromonadaceae</taxon>
        <taxon>Alteromonas/Salinimonas group</taxon>
        <taxon>Alteromonas</taxon>
    </lineage>
</organism>
<reference evidence="1 2" key="1">
    <citation type="submission" date="2016-11" db="EMBL/GenBank/DDBJ databases">
        <title>Networking in microbes: conjugative elements and plasmids in the genus Alteromonas.</title>
        <authorList>
            <person name="Lopez-Perez M."/>
            <person name="Ramon-Marco N."/>
            <person name="Rodriguez-Valera F."/>
        </authorList>
    </citation>
    <scope>NUCLEOTIDE SEQUENCE [LARGE SCALE GENOMIC DNA]</scope>
    <source>
        <strain evidence="1 2">CP48</strain>
        <plasmid evidence="2">pamcp48-600</plasmid>
    </source>
</reference>
<dbReference type="EMBL" id="CP018025">
    <property type="protein sequence ID" value="APD92369.1"/>
    <property type="molecule type" value="Genomic_DNA"/>
</dbReference>
<dbReference type="AlphaFoldDB" id="A0AAC9JE31"/>
<evidence type="ECO:0000313" key="2">
    <source>
        <dbReference type="Proteomes" id="UP000182101"/>
    </source>
</evidence>
<keyword evidence="1" id="KW-0614">Plasmid</keyword>
<protein>
    <submittedName>
        <fullName evidence="1">Uncharacterized protein</fullName>
    </submittedName>
</protein>
<geneLocation type="plasmid" evidence="2">
    <name>pamcp48-600</name>
</geneLocation>
<proteinExistence type="predicted"/>
<evidence type="ECO:0000313" key="1">
    <source>
        <dbReference type="EMBL" id="APD92369.1"/>
    </source>
</evidence>
<accession>A0AAC9JE31</accession>
<sequence length="201" mass="23097">MVDTLSSDETYFKTLLKLACISSSIKIHNELHGRPERVSRLNEECNPYWLQWDAGRGLVCKLVVHCRSLNVSPTHSHLWPLLNRYYQDLFIEKYEFGRIVEVGKDDFDSLCSAIALNNTVHIDGSKLIPRGVEEASGHYGEEVFWRIWLLKSGTGDNYELHTDSYSLAEKVFSAVNGRCADENDYGESSKKLKYYCRSVYD</sequence>